<dbReference type="EMBL" id="ML119772">
    <property type="protein sequence ID" value="RPA75074.1"/>
    <property type="molecule type" value="Genomic_DNA"/>
</dbReference>
<keyword evidence="2" id="KW-1185">Reference proteome</keyword>
<reference evidence="1 2" key="1">
    <citation type="journal article" date="2018" name="Nat. Ecol. Evol.">
        <title>Pezizomycetes genomes reveal the molecular basis of ectomycorrhizal truffle lifestyle.</title>
        <authorList>
            <person name="Murat C."/>
            <person name="Payen T."/>
            <person name="Noel B."/>
            <person name="Kuo A."/>
            <person name="Morin E."/>
            <person name="Chen J."/>
            <person name="Kohler A."/>
            <person name="Krizsan K."/>
            <person name="Balestrini R."/>
            <person name="Da Silva C."/>
            <person name="Montanini B."/>
            <person name="Hainaut M."/>
            <person name="Levati E."/>
            <person name="Barry K.W."/>
            <person name="Belfiori B."/>
            <person name="Cichocki N."/>
            <person name="Clum A."/>
            <person name="Dockter R.B."/>
            <person name="Fauchery L."/>
            <person name="Guy J."/>
            <person name="Iotti M."/>
            <person name="Le Tacon F."/>
            <person name="Lindquist E.A."/>
            <person name="Lipzen A."/>
            <person name="Malagnac F."/>
            <person name="Mello A."/>
            <person name="Molinier V."/>
            <person name="Miyauchi S."/>
            <person name="Poulain J."/>
            <person name="Riccioni C."/>
            <person name="Rubini A."/>
            <person name="Sitrit Y."/>
            <person name="Splivallo R."/>
            <person name="Traeger S."/>
            <person name="Wang M."/>
            <person name="Zifcakova L."/>
            <person name="Wipf D."/>
            <person name="Zambonelli A."/>
            <person name="Paolocci F."/>
            <person name="Nowrousian M."/>
            <person name="Ottonello S."/>
            <person name="Baldrian P."/>
            <person name="Spatafora J.W."/>
            <person name="Henrissat B."/>
            <person name="Nagy L.G."/>
            <person name="Aury J.M."/>
            <person name="Wincker P."/>
            <person name="Grigoriev I.V."/>
            <person name="Bonfante P."/>
            <person name="Martin F.M."/>
        </authorList>
    </citation>
    <scope>NUCLEOTIDE SEQUENCE [LARGE SCALE GENOMIC DNA]</scope>
    <source>
        <strain evidence="1 2">RN42</strain>
    </source>
</reference>
<organism evidence="1 2">
    <name type="scientific">Ascobolus immersus RN42</name>
    <dbReference type="NCBI Taxonomy" id="1160509"/>
    <lineage>
        <taxon>Eukaryota</taxon>
        <taxon>Fungi</taxon>
        <taxon>Dikarya</taxon>
        <taxon>Ascomycota</taxon>
        <taxon>Pezizomycotina</taxon>
        <taxon>Pezizomycetes</taxon>
        <taxon>Pezizales</taxon>
        <taxon>Ascobolaceae</taxon>
        <taxon>Ascobolus</taxon>
    </lineage>
</organism>
<protein>
    <submittedName>
        <fullName evidence="1">Uncharacterized protein</fullName>
    </submittedName>
</protein>
<dbReference type="AlphaFoldDB" id="A0A3N4HZI2"/>
<sequence length="189" mass="20236">MTFDVKVTSLVAHMHNLINQSAECASDSESGKSDRGTVDPGARYNHCDVWQLQLYCGSYASSSTGDNVGKSKPHRITTTIMPSSPSDRPAPFDKVEASVRNLRSAEASALNGIIPSATDPAGPGAGSVLQSEVDRASQASKKEEAVRNVHEKAAQLLDGLEADEGSRGERVHHLRKVMEHTKGAEKVKE</sequence>
<accession>A0A3N4HZI2</accession>
<evidence type="ECO:0000313" key="2">
    <source>
        <dbReference type="Proteomes" id="UP000275078"/>
    </source>
</evidence>
<name>A0A3N4HZI2_ASCIM</name>
<proteinExistence type="predicted"/>
<evidence type="ECO:0000313" key="1">
    <source>
        <dbReference type="EMBL" id="RPA75074.1"/>
    </source>
</evidence>
<gene>
    <name evidence="1" type="ORF">BJ508DRAFT_380252</name>
</gene>
<dbReference type="Proteomes" id="UP000275078">
    <property type="component" value="Unassembled WGS sequence"/>
</dbReference>